<evidence type="ECO:0000313" key="2">
    <source>
        <dbReference type="Proteomes" id="UP001627154"/>
    </source>
</evidence>
<dbReference type="InterPro" id="IPR035979">
    <property type="entry name" value="RBD_domain_sf"/>
</dbReference>
<reference evidence="1 2" key="1">
    <citation type="journal article" date="2024" name="bioRxiv">
        <title>A reference genome for Trichogramma kaykai: A tiny desert-dwelling parasitoid wasp with competing sex-ratio distorters.</title>
        <authorList>
            <person name="Culotta J."/>
            <person name="Lindsey A.R."/>
        </authorList>
    </citation>
    <scope>NUCLEOTIDE SEQUENCE [LARGE SCALE GENOMIC DNA]</scope>
    <source>
        <strain evidence="1 2">KSX58</strain>
    </source>
</reference>
<dbReference type="SUPFAM" id="SSF54928">
    <property type="entry name" value="RNA-binding domain, RBD"/>
    <property type="match status" value="1"/>
</dbReference>
<dbReference type="AlphaFoldDB" id="A0ABD2WAM7"/>
<dbReference type="InterPro" id="IPR012677">
    <property type="entry name" value="Nucleotide-bd_a/b_plait_sf"/>
</dbReference>
<dbReference type="Proteomes" id="UP001627154">
    <property type="component" value="Unassembled WGS sequence"/>
</dbReference>
<proteinExistence type="predicted"/>
<organism evidence="1 2">
    <name type="scientific">Trichogramma kaykai</name>
    <dbReference type="NCBI Taxonomy" id="54128"/>
    <lineage>
        <taxon>Eukaryota</taxon>
        <taxon>Metazoa</taxon>
        <taxon>Ecdysozoa</taxon>
        <taxon>Arthropoda</taxon>
        <taxon>Hexapoda</taxon>
        <taxon>Insecta</taxon>
        <taxon>Pterygota</taxon>
        <taxon>Neoptera</taxon>
        <taxon>Endopterygota</taxon>
        <taxon>Hymenoptera</taxon>
        <taxon>Apocrita</taxon>
        <taxon>Proctotrupomorpha</taxon>
        <taxon>Chalcidoidea</taxon>
        <taxon>Trichogrammatidae</taxon>
        <taxon>Trichogramma</taxon>
    </lineage>
</organism>
<accession>A0ABD2WAM7</accession>
<protein>
    <recommendedName>
        <fullName evidence="3">RRM domain-containing protein</fullName>
    </recommendedName>
</protein>
<name>A0ABD2WAM7_9HYME</name>
<sequence length="209" mass="24262">MDERGEKTLISTANEEVPVMTLLQVAVKLGEITDVRTTYRRERRCKTINIRYLPYAYPSRATIQVPVAPAETPAPARPATQNIRQKGKRLNHTDATDRIFCTIPPNLPTENTITQILLEHFMPFGPIEYYHLITLSPYARAAYVKYFDPMHAKRAYENVHKMWKAVFAKERNIRTKYQGQVAMTYHKECESLVEWDTYDLHVSSCEILI</sequence>
<comment type="caution">
    <text evidence="1">The sequence shown here is derived from an EMBL/GenBank/DDBJ whole genome shotgun (WGS) entry which is preliminary data.</text>
</comment>
<gene>
    <name evidence="1" type="ORF">TKK_014953</name>
</gene>
<evidence type="ECO:0000313" key="1">
    <source>
        <dbReference type="EMBL" id="KAL3390140.1"/>
    </source>
</evidence>
<dbReference type="Gene3D" id="3.30.70.330">
    <property type="match status" value="1"/>
</dbReference>
<evidence type="ECO:0008006" key="3">
    <source>
        <dbReference type="Google" id="ProtNLM"/>
    </source>
</evidence>
<keyword evidence="2" id="KW-1185">Reference proteome</keyword>
<dbReference type="EMBL" id="JBJJXI010000121">
    <property type="protein sequence ID" value="KAL3390140.1"/>
    <property type="molecule type" value="Genomic_DNA"/>
</dbReference>